<dbReference type="GO" id="GO:0016020">
    <property type="term" value="C:membrane"/>
    <property type="evidence" value="ECO:0007669"/>
    <property type="project" value="UniProtKB-UniRule"/>
</dbReference>
<accession>A0A1I7BWH7</accession>
<keyword evidence="1" id="KW-0472">Membrane</keyword>
<dbReference type="PANTHER" id="PTHR30329:SF21">
    <property type="entry name" value="LIPOPROTEIN YIAD-RELATED"/>
    <property type="match status" value="1"/>
</dbReference>
<evidence type="ECO:0000256" key="1">
    <source>
        <dbReference type="PROSITE-ProRule" id="PRU00473"/>
    </source>
</evidence>
<dbReference type="Pfam" id="PF00691">
    <property type="entry name" value="OmpA"/>
    <property type="match status" value="1"/>
</dbReference>
<evidence type="ECO:0000313" key="3">
    <source>
        <dbReference type="EMBL" id="SFT91500.1"/>
    </source>
</evidence>
<gene>
    <name evidence="3" type="ORF">SAMN05216474_3139</name>
</gene>
<organism evidence="3 4">
    <name type="scientific">Lishizhenia tianjinensis</name>
    <dbReference type="NCBI Taxonomy" id="477690"/>
    <lineage>
        <taxon>Bacteria</taxon>
        <taxon>Pseudomonadati</taxon>
        <taxon>Bacteroidota</taxon>
        <taxon>Flavobacteriia</taxon>
        <taxon>Flavobacteriales</taxon>
        <taxon>Crocinitomicaceae</taxon>
        <taxon>Lishizhenia</taxon>
    </lineage>
</organism>
<dbReference type="RefSeq" id="WP_090253371.1">
    <property type="nucleotide sequence ID" value="NZ_FPAS01000008.1"/>
</dbReference>
<dbReference type="PANTHER" id="PTHR30329">
    <property type="entry name" value="STATOR ELEMENT OF FLAGELLAR MOTOR COMPLEX"/>
    <property type="match status" value="1"/>
</dbReference>
<dbReference type="PROSITE" id="PS51123">
    <property type="entry name" value="OMPA_2"/>
    <property type="match status" value="2"/>
</dbReference>
<dbReference type="SUPFAM" id="SSF103088">
    <property type="entry name" value="OmpA-like"/>
    <property type="match status" value="2"/>
</dbReference>
<dbReference type="CDD" id="cd07185">
    <property type="entry name" value="OmpA_C-like"/>
    <property type="match status" value="1"/>
</dbReference>
<keyword evidence="4" id="KW-1185">Reference proteome</keyword>
<dbReference type="OrthoDB" id="9782229at2"/>
<dbReference type="AlphaFoldDB" id="A0A1I7BWH7"/>
<dbReference type="InterPro" id="IPR006665">
    <property type="entry name" value="OmpA-like"/>
</dbReference>
<evidence type="ECO:0000259" key="2">
    <source>
        <dbReference type="PROSITE" id="PS51123"/>
    </source>
</evidence>
<dbReference type="Gene3D" id="3.30.1330.60">
    <property type="entry name" value="OmpA-like domain"/>
    <property type="match status" value="2"/>
</dbReference>
<name>A0A1I7BWH7_9FLAO</name>
<evidence type="ECO:0000313" key="4">
    <source>
        <dbReference type="Proteomes" id="UP000236454"/>
    </source>
</evidence>
<feature type="domain" description="OmpA-like" evidence="2">
    <location>
        <begin position="15"/>
        <end position="131"/>
    </location>
</feature>
<dbReference type="InterPro" id="IPR050330">
    <property type="entry name" value="Bact_OuterMem_StrucFunc"/>
</dbReference>
<sequence length="271" mass="30757">MKGFITTCILLLAAYTFGQQSTVFTFYFETNQATFSEKKFIELEKLIDTVEVLAVNILTSCDDVGSEESNLVLSQRRADFLMSYLRKNKKWTYINIQSKALGEIALKDTTISIQNQRTKNRKGEVRLTYRLIESIEKEEIVAVQVNESALSLTNVVKGEKIRLEAIQFVGGKDEFLSSAYPVLNEMLNQLKSNPNVKIEIQGHVCCMTNGEEGENLVTGRRTLSEDRARAVYNYLIHYGISKDRLSYVGLKGQFQTGVNNLADRRVEILIK</sequence>
<reference evidence="3 4" key="1">
    <citation type="submission" date="2016-10" db="EMBL/GenBank/DDBJ databases">
        <authorList>
            <person name="de Groot N.N."/>
        </authorList>
    </citation>
    <scope>NUCLEOTIDE SEQUENCE [LARGE SCALE GENOMIC DNA]</scope>
    <source>
        <strain evidence="3 4">CGMCC 1.7005</strain>
    </source>
</reference>
<dbReference type="STRING" id="477690.SAMN05216474_3139"/>
<dbReference type="Proteomes" id="UP000236454">
    <property type="component" value="Unassembled WGS sequence"/>
</dbReference>
<dbReference type="InterPro" id="IPR036737">
    <property type="entry name" value="OmpA-like_sf"/>
</dbReference>
<proteinExistence type="predicted"/>
<protein>
    <submittedName>
        <fullName evidence="3">OmpA family protein</fullName>
    </submittedName>
</protein>
<dbReference type="EMBL" id="FPAS01000008">
    <property type="protein sequence ID" value="SFT91500.1"/>
    <property type="molecule type" value="Genomic_DNA"/>
</dbReference>
<feature type="domain" description="OmpA-like" evidence="2">
    <location>
        <begin position="157"/>
        <end position="271"/>
    </location>
</feature>